<evidence type="ECO:0000313" key="2">
    <source>
        <dbReference type="EMBL" id="GIZ00948.1"/>
    </source>
</evidence>
<proteinExistence type="predicted"/>
<comment type="caution">
    <text evidence="2">The sequence shown here is derived from an EMBL/GenBank/DDBJ whole genome shotgun (WGS) entry which is preliminary data.</text>
</comment>
<protein>
    <submittedName>
        <fullName evidence="2">Uncharacterized protein</fullName>
    </submittedName>
</protein>
<sequence>MGWGRMEDSEKDAGIARSERIRRERKKISYELLRMVRTDSHRTKGGICDVLVALSWASTTFDGIASTEGFLSFFFSPVYCCLLFFPPSRAEEERREKKNLFASK</sequence>
<dbReference type="AlphaFoldDB" id="A0AAV4Y1E5"/>
<accession>A0AAV4Y1E5</accession>
<feature type="transmembrane region" description="Helical" evidence="1">
    <location>
        <begin position="64"/>
        <end position="85"/>
    </location>
</feature>
<keyword evidence="1" id="KW-0812">Transmembrane</keyword>
<evidence type="ECO:0000313" key="3">
    <source>
        <dbReference type="Proteomes" id="UP001054945"/>
    </source>
</evidence>
<keyword evidence="1" id="KW-0472">Membrane</keyword>
<organism evidence="2 3">
    <name type="scientific">Caerostris extrusa</name>
    <name type="common">Bark spider</name>
    <name type="synonym">Caerostris bankana</name>
    <dbReference type="NCBI Taxonomy" id="172846"/>
    <lineage>
        <taxon>Eukaryota</taxon>
        <taxon>Metazoa</taxon>
        <taxon>Ecdysozoa</taxon>
        <taxon>Arthropoda</taxon>
        <taxon>Chelicerata</taxon>
        <taxon>Arachnida</taxon>
        <taxon>Araneae</taxon>
        <taxon>Araneomorphae</taxon>
        <taxon>Entelegynae</taxon>
        <taxon>Araneoidea</taxon>
        <taxon>Araneidae</taxon>
        <taxon>Caerostris</taxon>
    </lineage>
</organism>
<gene>
    <name evidence="2" type="ORF">CEXT_216401</name>
</gene>
<reference evidence="2 3" key="1">
    <citation type="submission" date="2021-06" db="EMBL/GenBank/DDBJ databases">
        <title>Caerostris extrusa draft genome.</title>
        <authorList>
            <person name="Kono N."/>
            <person name="Arakawa K."/>
        </authorList>
    </citation>
    <scope>NUCLEOTIDE SEQUENCE [LARGE SCALE GENOMIC DNA]</scope>
</reference>
<dbReference type="EMBL" id="BPLR01018604">
    <property type="protein sequence ID" value="GIZ00948.1"/>
    <property type="molecule type" value="Genomic_DNA"/>
</dbReference>
<dbReference type="Proteomes" id="UP001054945">
    <property type="component" value="Unassembled WGS sequence"/>
</dbReference>
<name>A0AAV4Y1E5_CAEEX</name>
<evidence type="ECO:0000256" key="1">
    <source>
        <dbReference type="SAM" id="Phobius"/>
    </source>
</evidence>
<keyword evidence="3" id="KW-1185">Reference proteome</keyword>
<keyword evidence="1" id="KW-1133">Transmembrane helix</keyword>